<keyword evidence="7 16" id="KW-0663">Pyridoxal phosphate</keyword>
<proteinExistence type="inferred from homology"/>
<reference evidence="19" key="1">
    <citation type="journal article" date="2006" name="Proc. Natl. Acad. Sci. U.S.A.">
        <title>Genome analysis of the smallest free-living eukaryote Ostreococcus tauri unveils many unique features.</title>
        <authorList>
            <person name="Derelle E."/>
            <person name="Ferraz C."/>
            <person name="Rombauts S."/>
            <person name="Rouze P."/>
            <person name="Worden A.Z."/>
            <person name="Robbens S."/>
            <person name="Partensky F."/>
            <person name="Degroeve S."/>
            <person name="Echeynie S."/>
            <person name="Cooke R."/>
            <person name="Saeys Y."/>
            <person name="Wuyts J."/>
            <person name="Jabbari K."/>
            <person name="Bowler C."/>
            <person name="Panaud O."/>
            <person name="Piegu B."/>
            <person name="Ball S.G."/>
            <person name="Ral J.-P."/>
            <person name="Bouget F.-Y."/>
            <person name="Piganeau G."/>
            <person name="De Baets B."/>
            <person name="Picard A."/>
            <person name="Delseny M."/>
            <person name="Demaille J."/>
            <person name="Van de Peer Y."/>
            <person name="Moreau H."/>
        </authorList>
    </citation>
    <scope>NUCLEOTIDE SEQUENCE [LARGE SCALE GENOMIC DNA]</scope>
    <source>
        <strain evidence="19">OTTH 0595 / CCAP 157/2 / RCC745</strain>
    </source>
</reference>
<evidence type="ECO:0000256" key="8">
    <source>
        <dbReference type="ARBA" id="ARBA00022919"/>
    </source>
</evidence>
<dbReference type="InterPro" id="IPR015421">
    <property type="entry name" value="PyrdxlP-dep_Trfase_major"/>
</dbReference>
<dbReference type="SUPFAM" id="SSF53383">
    <property type="entry name" value="PLP-dependent transferases"/>
    <property type="match status" value="1"/>
</dbReference>
<dbReference type="FunFam" id="3.40.640.10:FF:000020">
    <property type="entry name" value="sphingosine-1-phosphate lyase 1"/>
    <property type="match status" value="1"/>
</dbReference>
<keyword evidence="12 17" id="KW-0456">Lyase</keyword>
<dbReference type="GeneID" id="9837040"/>
<dbReference type="RefSeq" id="XP_022840752.1">
    <property type="nucleotide sequence ID" value="XM_022985062.1"/>
</dbReference>
<evidence type="ECO:0000256" key="7">
    <source>
        <dbReference type="ARBA" id="ARBA00022898"/>
    </source>
</evidence>
<organism evidence="18 19">
    <name type="scientific">Ostreococcus tauri</name>
    <name type="common">Marine green alga</name>
    <dbReference type="NCBI Taxonomy" id="70448"/>
    <lineage>
        <taxon>Eukaryota</taxon>
        <taxon>Viridiplantae</taxon>
        <taxon>Chlorophyta</taxon>
        <taxon>Mamiellophyceae</taxon>
        <taxon>Mamiellales</taxon>
        <taxon>Bathycoccaceae</taxon>
        <taxon>Ostreococcus</taxon>
    </lineage>
</organism>
<comment type="pathway">
    <text evidence="4">Sphingolipid metabolism.</text>
</comment>
<dbReference type="GO" id="GO:0016740">
    <property type="term" value="F:transferase activity"/>
    <property type="evidence" value="ECO:0007669"/>
    <property type="project" value="UniProtKB-KW"/>
</dbReference>
<dbReference type="AlphaFoldDB" id="A0A090M7G9"/>
<dbReference type="Gene3D" id="3.40.640.10">
    <property type="entry name" value="Type I PLP-dependent aspartate aminotransferase-like (Major domain)"/>
    <property type="match status" value="1"/>
</dbReference>
<keyword evidence="9" id="KW-1133">Transmembrane helix</keyword>
<evidence type="ECO:0000256" key="15">
    <source>
        <dbReference type="ARBA" id="ARBA00042568"/>
    </source>
</evidence>
<dbReference type="Gene3D" id="6.10.140.2150">
    <property type="match status" value="1"/>
</dbReference>
<evidence type="ECO:0000256" key="5">
    <source>
        <dbReference type="ARBA" id="ARBA00022692"/>
    </source>
</evidence>
<comment type="cofactor">
    <cofactor evidence="1 16 17">
        <name>pyridoxal 5'-phosphate</name>
        <dbReference type="ChEBI" id="CHEBI:597326"/>
    </cofactor>
</comment>
<protein>
    <recommendedName>
        <fullName evidence="14">sphinganine-1-phosphate aldolase</fullName>
        <ecNumber evidence="14">4.1.2.27</ecNumber>
    </recommendedName>
    <alternativeName>
        <fullName evidence="15">Sphingosine-1-phosphate aldolase</fullName>
    </alternativeName>
</protein>
<comment type="subcellular location">
    <subcellularLocation>
        <location evidence="2">Endoplasmic reticulum membrane</location>
        <topology evidence="2">Single-pass membrane protein</topology>
    </subcellularLocation>
</comment>
<keyword evidence="10" id="KW-0443">Lipid metabolism</keyword>
<keyword evidence="6" id="KW-0256">Endoplasmic reticulum</keyword>
<keyword evidence="8" id="KW-0746">Sphingolipid metabolism</keyword>
<evidence type="ECO:0000256" key="3">
    <source>
        <dbReference type="ARBA" id="ARBA00004760"/>
    </source>
</evidence>
<evidence type="ECO:0000256" key="17">
    <source>
        <dbReference type="RuleBase" id="RU000382"/>
    </source>
</evidence>
<evidence type="ECO:0000313" key="18">
    <source>
        <dbReference type="EMBL" id="CEG01027.1"/>
    </source>
</evidence>
<evidence type="ECO:0000256" key="14">
    <source>
        <dbReference type="ARBA" id="ARBA00038965"/>
    </source>
</evidence>
<dbReference type="GO" id="GO:0005789">
    <property type="term" value="C:endoplasmic reticulum membrane"/>
    <property type="evidence" value="ECO:0007669"/>
    <property type="project" value="UniProtKB-SubCell"/>
</dbReference>
<evidence type="ECO:0000256" key="12">
    <source>
        <dbReference type="ARBA" id="ARBA00023239"/>
    </source>
</evidence>
<dbReference type="EC" id="4.1.2.27" evidence="14"/>
<accession>A0A090M7G9</accession>
<keyword evidence="19" id="KW-1185">Reference proteome</keyword>
<comment type="similarity">
    <text evidence="13">Belongs to the group II decarboxylase family. Sphingosine-1-phosphate lyase subfamily.</text>
</comment>
<dbReference type="STRING" id="70448.A0A090M7G9"/>
<dbReference type="PANTHER" id="PTHR42735:SF6">
    <property type="entry name" value="SPHINGOSINE-1-PHOSPHATE LYASE 1"/>
    <property type="match status" value="1"/>
</dbReference>
<comment type="caution">
    <text evidence="18">The sequence shown here is derived from an EMBL/GenBank/DDBJ whole genome shotgun (WGS) entry which is preliminary data.</text>
</comment>
<dbReference type="InterPro" id="IPR015424">
    <property type="entry name" value="PyrdxlP-dep_Trfase"/>
</dbReference>
<evidence type="ECO:0000256" key="9">
    <source>
        <dbReference type="ARBA" id="ARBA00022989"/>
    </source>
</evidence>
<evidence type="ECO:0000256" key="2">
    <source>
        <dbReference type="ARBA" id="ARBA00004389"/>
    </source>
</evidence>
<dbReference type="PANTHER" id="PTHR42735">
    <property type="match status" value="1"/>
</dbReference>
<dbReference type="InterPro" id="IPR050477">
    <property type="entry name" value="GrpII_AminoAcid_Decarb"/>
</dbReference>
<keyword evidence="5" id="KW-0812">Transmembrane</keyword>
<evidence type="ECO:0000256" key="10">
    <source>
        <dbReference type="ARBA" id="ARBA00023098"/>
    </source>
</evidence>
<dbReference type="InterPro" id="IPR002129">
    <property type="entry name" value="PyrdxlP-dep_de-COase"/>
</dbReference>
<evidence type="ECO:0000256" key="13">
    <source>
        <dbReference type="ARBA" id="ARBA00038302"/>
    </source>
</evidence>
<dbReference type="OrthoDB" id="10254570at2759"/>
<gene>
    <name evidence="18" type="ORF">OT_ostta02g02240</name>
</gene>
<evidence type="ECO:0000256" key="1">
    <source>
        <dbReference type="ARBA" id="ARBA00001933"/>
    </source>
</evidence>
<name>A0A090M7G9_OSTTA</name>
<sequence>MIALLARASLVHLSACGWLCLSSLSPLRNQGYLNILFIHAALLCLTILNVLRTACTMLHAVVRPELAFTFLRSLPGVRRIVERSKRQILLELEVSLKSGAKEQKICELPTSGLSVEDILKTAARLKNGDYKQLFYASKLTGTIYASDTRHRDLCNTVYCDFAHTNPLHSDAFPSVGRMELEIVHMTSRLLSSDSRIEICGTVTSGGTESILTAIRASRDFICHTKGITNPEMIVSLSAHAAVYKAAEYFKIKIRRVPMDENGRMNILAVKKALRRQTVLVYASAPTYPHGTIDPVDDLSNIALQHGCCLHVDACLGGFVLPFLSDVEHESRVPKFDFSLPGVTSMSVDTHKYGYAQKGSSVILYSTAIMRQFQYTSVADWSGGLYISPTPAGSRSGGLIAQTWAAMLHMGYEGYSKAAHDIFAGAKKLREAIAATEGLELIGTHITMIVAWHTSTGSNIYVLNDILTSKGWRLAVLQNPKALHFCITPANLSAIDELITDLRSAVRLSQTLKTVPGGKAPIYGLAHGLPDRGVIKALLKDVQDVMLNNM</sequence>
<evidence type="ECO:0000256" key="4">
    <source>
        <dbReference type="ARBA" id="ARBA00004991"/>
    </source>
</evidence>
<evidence type="ECO:0000313" key="19">
    <source>
        <dbReference type="Proteomes" id="UP000009170"/>
    </source>
</evidence>
<keyword evidence="11" id="KW-0472">Membrane</keyword>
<comment type="pathway">
    <text evidence="3">Lipid metabolism; sphingolipid metabolism.</text>
</comment>
<dbReference type="EMBL" id="CAID01000002">
    <property type="protein sequence ID" value="CEG01027.1"/>
    <property type="molecule type" value="Genomic_DNA"/>
</dbReference>
<dbReference type="Proteomes" id="UP000009170">
    <property type="component" value="Unassembled WGS sequence"/>
</dbReference>
<evidence type="ECO:0000256" key="16">
    <source>
        <dbReference type="PIRSR" id="PIRSR602129-50"/>
    </source>
</evidence>
<dbReference type="GO" id="GO:0030170">
    <property type="term" value="F:pyridoxal phosphate binding"/>
    <property type="evidence" value="ECO:0007669"/>
    <property type="project" value="InterPro"/>
</dbReference>
<dbReference type="GO" id="GO:0008117">
    <property type="term" value="F:sphinganine-1-phosphate aldolase activity"/>
    <property type="evidence" value="ECO:0007669"/>
    <property type="project" value="UniProtKB-EC"/>
</dbReference>
<dbReference type="GO" id="GO:0030149">
    <property type="term" value="P:sphingolipid catabolic process"/>
    <property type="evidence" value="ECO:0007669"/>
    <property type="project" value="TreeGrafter"/>
</dbReference>
<dbReference type="FunCoup" id="A0A090M7G9">
    <property type="interactions" value="1456"/>
</dbReference>
<evidence type="ECO:0000256" key="6">
    <source>
        <dbReference type="ARBA" id="ARBA00022824"/>
    </source>
</evidence>
<dbReference type="Pfam" id="PF00282">
    <property type="entry name" value="Pyridoxal_deC"/>
    <property type="match status" value="1"/>
</dbReference>
<dbReference type="GO" id="GO:0019752">
    <property type="term" value="P:carboxylic acid metabolic process"/>
    <property type="evidence" value="ECO:0007669"/>
    <property type="project" value="InterPro"/>
</dbReference>
<evidence type="ECO:0000256" key="11">
    <source>
        <dbReference type="ARBA" id="ARBA00023136"/>
    </source>
</evidence>
<dbReference type="KEGG" id="ota:OT_ostta02g02240"/>
<feature type="modified residue" description="N6-(pyridoxal phosphate)lysine" evidence="16">
    <location>
        <position position="351"/>
    </location>
</feature>
<dbReference type="InterPro" id="IPR015422">
    <property type="entry name" value="PyrdxlP-dep_Trfase_small"/>
</dbReference>
<reference evidence="18 19" key="2">
    <citation type="journal article" date="2014" name="BMC Genomics">
        <title>An improved genome of the model marine alga Ostreococcus tauri unfolds by assessing Illumina de novo assemblies.</title>
        <authorList>
            <person name="Blanc-Mathieu R."/>
            <person name="Verhelst B."/>
            <person name="Derelle E."/>
            <person name="Rombauts S."/>
            <person name="Bouget F.Y."/>
            <person name="Carre I."/>
            <person name="Chateau A."/>
            <person name="Eyre-Walker A."/>
            <person name="Grimsley N."/>
            <person name="Moreau H."/>
            <person name="Piegu B."/>
            <person name="Rivals E."/>
            <person name="Schackwitz W."/>
            <person name="Van de Peer Y."/>
            <person name="Piganeau G."/>
        </authorList>
    </citation>
    <scope>NUCLEOTIDE SEQUENCE [LARGE SCALE GENOMIC DNA]</scope>
    <source>
        <strain evidence="19">OTTH 0595 / CCAP 157/2 / RCC745</strain>
    </source>
</reference>
<dbReference type="InParanoid" id="A0A090M7G9"/>
<dbReference type="Gene3D" id="3.90.1150.10">
    <property type="entry name" value="Aspartate Aminotransferase, domain 1"/>
    <property type="match status" value="1"/>
</dbReference>
<keyword evidence="18" id="KW-0808">Transferase</keyword>